<dbReference type="AlphaFoldDB" id="A0A1I4YHJ0"/>
<keyword evidence="3" id="KW-1185">Reference proteome</keyword>
<protein>
    <submittedName>
        <fullName evidence="2">Uncharacterized protein</fullName>
    </submittedName>
</protein>
<sequence>MSRGFGIFWMLYMLFFAVPFPMILYYNIKDAEPPLLNETNPWLAVGLLGLSVLLWGIVLSGWFYKWIMLNFIAKRNVIHLAKHGVRRKAEILDAVKVSKPGSKYNTYELVLAFKNLVNTDIKQKAVVNDSKPQQHRFEKGKTVEILIDQEVKKMPYFIFAGSEASINVLIVFLITMGWLTIVTLVAWYYIYSYQTESNGMGWRFIIYWHPLLLCPAILLFYKLIFSYFINRIFHGKNGEPELIKFKGIRTTARLISADQTGTYINEQPMVLFKLEYVDEQNQTHRTEIKKIVNLLDLNQVRQQTVDIFYLKEDPSRIAFAEDLENVS</sequence>
<dbReference type="RefSeq" id="WP_090024667.1">
    <property type="nucleotide sequence ID" value="NZ_FOVD01000003.1"/>
</dbReference>
<evidence type="ECO:0000313" key="2">
    <source>
        <dbReference type="EMBL" id="SFN37524.1"/>
    </source>
</evidence>
<feature type="transmembrane region" description="Helical" evidence="1">
    <location>
        <begin position="202"/>
        <end position="221"/>
    </location>
</feature>
<accession>A0A1I4YHJ0</accession>
<evidence type="ECO:0000313" key="3">
    <source>
        <dbReference type="Proteomes" id="UP000198769"/>
    </source>
</evidence>
<keyword evidence="1" id="KW-1133">Transmembrane helix</keyword>
<dbReference type="EMBL" id="FOVD01000003">
    <property type="protein sequence ID" value="SFN37524.1"/>
    <property type="molecule type" value="Genomic_DNA"/>
</dbReference>
<feature type="transmembrane region" description="Helical" evidence="1">
    <location>
        <begin position="7"/>
        <end position="28"/>
    </location>
</feature>
<organism evidence="2 3">
    <name type="scientific">Chryseobacterium oleae</name>
    <dbReference type="NCBI Taxonomy" id="491207"/>
    <lineage>
        <taxon>Bacteria</taxon>
        <taxon>Pseudomonadati</taxon>
        <taxon>Bacteroidota</taxon>
        <taxon>Flavobacteriia</taxon>
        <taxon>Flavobacteriales</taxon>
        <taxon>Weeksellaceae</taxon>
        <taxon>Chryseobacterium group</taxon>
        <taxon>Chryseobacterium</taxon>
    </lineage>
</organism>
<proteinExistence type="predicted"/>
<reference evidence="3" key="1">
    <citation type="submission" date="2016-10" db="EMBL/GenBank/DDBJ databases">
        <authorList>
            <person name="Varghese N."/>
            <person name="Submissions S."/>
        </authorList>
    </citation>
    <scope>NUCLEOTIDE SEQUENCE [LARGE SCALE GENOMIC DNA]</scope>
    <source>
        <strain evidence="3">DSM 25575</strain>
    </source>
</reference>
<keyword evidence="1" id="KW-0812">Transmembrane</keyword>
<keyword evidence="1" id="KW-0472">Membrane</keyword>
<feature type="transmembrane region" description="Helical" evidence="1">
    <location>
        <begin position="166"/>
        <end position="190"/>
    </location>
</feature>
<name>A0A1I4YHJ0_CHROL</name>
<feature type="transmembrane region" description="Helical" evidence="1">
    <location>
        <begin position="40"/>
        <end position="64"/>
    </location>
</feature>
<evidence type="ECO:0000256" key="1">
    <source>
        <dbReference type="SAM" id="Phobius"/>
    </source>
</evidence>
<dbReference type="OrthoDB" id="662998at2"/>
<gene>
    <name evidence="2" type="ORF">SAMN05421594_2426</name>
</gene>
<dbReference type="Proteomes" id="UP000198769">
    <property type="component" value="Unassembled WGS sequence"/>
</dbReference>